<proteinExistence type="predicted"/>
<dbReference type="Proteomes" id="UP000515563">
    <property type="component" value="Chromosome"/>
</dbReference>
<keyword evidence="3" id="KW-1185">Reference proteome</keyword>
<dbReference type="GO" id="GO:0003677">
    <property type="term" value="F:DNA binding"/>
    <property type="evidence" value="ECO:0007669"/>
    <property type="project" value="InterPro"/>
</dbReference>
<dbReference type="CDD" id="cd00093">
    <property type="entry name" value="HTH_XRE"/>
    <property type="match status" value="1"/>
</dbReference>
<sequence length="209" mass="22927">MELQMSQAELAEKAGVATRQIRRYESGEQQPLLAVGVAIAQALKIPVTELAGVTLLHRVALSGEWWMAWQTSQNHKEVITTQTVMLTQQDDLIHVQTSSRGSVTLDEGGYNWQGELRLWDNKILMGWYAAEDGAVNSKGTLYFVLHNHGVNALGIWTGLSHDGNILSGWGALGRGEDEVREQVKELKKTLGATALRTAPQIEGSANDHS</sequence>
<dbReference type="Pfam" id="PF01381">
    <property type="entry name" value="HTH_3"/>
    <property type="match status" value="1"/>
</dbReference>
<organism evidence="2 3">
    <name type="scientific">Kribbella qitaiheensis</name>
    <dbReference type="NCBI Taxonomy" id="1544730"/>
    <lineage>
        <taxon>Bacteria</taxon>
        <taxon>Bacillati</taxon>
        <taxon>Actinomycetota</taxon>
        <taxon>Actinomycetes</taxon>
        <taxon>Propionibacteriales</taxon>
        <taxon>Kribbellaceae</taxon>
        <taxon>Kribbella</taxon>
    </lineage>
</organism>
<evidence type="ECO:0000313" key="2">
    <source>
        <dbReference type="EMBL" id="QNE19615.1"/>
    </source>
</evidence>
<name>A0A7G6X050_9ACTN</name>
<protein>
    <submittedName>
        <fullName evidence="2">Helix-turn-helix transcriptional regulator</fullName>
    </submittedName>
</protein>
<dbReference type="InterPro" id="IPR001387">
    <property type="entry name" value="Cro/C1-type_HTH"/>
</dbReference>
<dbReference type="AlphaFoldDB" id="A0A7G6X050"/>
<feature type="domain" description="HTH cro/C1-type" evidence="1">
    <location>
        <begin position="2"/>
        <end position="50"/>
    </location>
</feature>
<dbReference type="KEGG" id="kqi:F1D05_18960"/>
<evidence type="ECO:0000313" key="3">
    <source>
        <dbReference type="Proteomes" id="UP000515563"/>
    </source>
</evidence>
<dbReference type="PROSITE" id="PS50943">
    <property type="entry name" value="HTH_CROC1"/>
    <property type="match status" value="1"/>
</dbReference>
<gene>
    <name evidence="2" type="ORF">F1D05_18960</name>
</gene>
<dbReference type="SMART" id="SM00530">
    <property type="entry name" value="HTH_XRE"/>
    <property type="match status" value="1"/>
</dbReference>
<reference evidence="3" key="1">
    <citation type="submission" date="2019-09" db="EMBL/GenBank/DDBJ databases">
        <title>Antimicrobial potential of Antarctic Bacteria.</title>
        <authorList>
            <person name="Benaud N."/>
            <person name="Edwards R.J."/>
            <person name="Ferrari B.C."/>
        </authorList>
    </citation>
    <scope>NUCLEOTIDE SEQUENCE [LARGE SCALE GENOMIC DNA]</scope>
    <source>
        <strain evidence="3">SPB151</strain>
    </source>
</reference>
<dbReference type="SUPFAM" id="SSF47413">
    <property type="entry name" value="lambda repressor-like DNA-binding domains"/>
    <property type="match status" value="1"/>
</dbReference>
<reference evidence="2 3" key="2">
    <citation type="journal article" date="2020" name="Microbiol. Resour. Announc.">
        <title>Antarctic desert soil bacteria exhibit high novel natural product potential, evaluated through long-read genome sequencing and comparative genomics.</title>
        <authorList>
            <person name="Benaud N."/>
            <person name="Edwards R.J."/>
            <person name="Amos T.G."/>
            <person name="D'Agostino P.M."/>
            <person name="Gutierrez-Chavez C."/>
            <person name="Montgomery K."/>
            <person name="Nicetic I."/>
            <person name="Ferrari B.C."/>
        </authorList>
    </citation>
    <scope>NUCLEOTIDE SEQUENCE [LARGE SCALE GENOMIC DNA]</scope>
    <source>
        <strain evidence="2 3">SPB151</strain>
    </source>
</reference>
<dbReference type="Gene3D" id="1.10.260.40">
    <property type="entry name" value="lambda repressor-like DNA-binding domains"/>
    <property type="match status" value="1"/>
</dbReference>
<evidence type="ECO:0000259" key="1">
    <source>
        <dbReference type="PROSITE" id="PS50943"/>
    </source>
</evidence>
<accession>A0A7G6X050</accession>
<dbReference type="EMBL" id="CP043661">
    <property type="protein sequence ID" value="QNE19615.1"/>
    <property type="molecule type" value="Genomic_DNA"/>
</dbReference>
<dbReference type="InterPro" id="IPR010982">
    <property type="entry name" value="Lambda_DNA-bd_dom_sf"/>
</dbReference>